<dbReference type="Gene3D" id="3.40.50.150">
    <property type="entry name" value="Vaccinia Virus protein VP39"/>
    <property type="match status" value="1"/>
</dbReference>
<dbReference type="GO" id="GO:0008168">
    <property type="term" value="F:methyltransferase activity"/>
    <property type="evidence" value="ECO:0007669"/>
    <property type="project" value="UniProtKB-KW"/>
</dbReference>
<gene>
    <name evidence="1" type="ORF">EM808_20345</name>
</gene>
<dbReference type="Proteomes" id="UP000288024">
    <property type="component" value="Unassembled WGS sequence"/>
</dbReference>
<comment type="caution">
    <text evidence="1">The sequence shown here is derived from an EMBL/GenBank/DDBJ whole genome shotgun (WGS) entry which is preliminary data.</text>
</comment>
<dbReference type="GO" id="GO:0032259">
    <property type="term" value="P:methylation"/>
    <property type="evidence" value="ECO:0007669"/>
    <property type="project" value="UniProtKB-KW"/>
</dbReference>
<dbReference type="RefSeq" id="WP_127740195.1">
    <property type="nucleotide sequence ID" value="NZ_CAJCKN010000003.1"/>
</dbReference>
<dbReference type="InterPro" id="IPR029063">
    <property type="entry name" value="SAM-dependent_MTases_sf"/>
</dbReference>
<reference evidence="1 2" key="1">
    <citation type="submission" date="2019-01" db="EMBL/GenBank/DDBJ databases">
        <title>Bacillus sp. M5HDSG1-1, whole genome shotgun sequence.</title>
        <authorList>
            <person name="Tuo L."/>
        </authorList>
    </citation>
    <scope>NUCLEOTIDE SEQUENCE [LARGE SCALE GENOMIC DNA]</scope>
    <source>
        <strain evidence="1 2">M5HDSG1-1</strain>
    </source>
</reference>
<keyword evidence="2" id="KW-1185">Reference proteome</keyword>
<name>A0A437K6Y8_9BACI</name>
<accession>A0A437K6Y8</accession>
<organism evidence="1 2">
    <name type="scientific">Niallia taxi</name>
    <dbReference type="NCBI Taxonomy" id="2499688"/>
    <lineage>
        <taxon>Bacteria</taxon>
        <taxon>Bacillati</taxon>
        <taxon>Bacillota</taxon>
        <taxon>Bacilli</taxon>
        <taxon>Bacillales</taxon>
        <taxon>Bacillaceae</taxon>
        <taxon>Niallia</taxon>
    </lineage>
</organism>
<keyword evidence="1" id="KW-0489">Methyltransferase</keyword>
<dbReference type="SUPFAM" id="SSF53335">
    <property type="entry name" value="S-adenosyl-L-methionine-dependent methyltransferases"/>
    <property type="match status" value="1"/>
</dbReference>
<evidence type="ECO:0000313" key="2">
    <source>
        <dbReference type="Proteomes" id="UP000288024"/>
    </source>
</evidence>
<dbReference type="AlphaFoldDB" id="A0A437K6Y8"/>
<dbReference type="EMBL" id="RZTZ01000010">
    <property type="protein sequence ID" value="RVT59132.1"/>
    <property type="molecule type" value="Genomic_DNA"/>
</dbReference>
<proteinExistence type="predicted"/>
<evidence type="ECO:0000313" key="1">
    <source>
        <dbReference type="EMBL" id="RVT59132.1"/>
    </source>
</evidence>
<dbReference type="CDD" id="cd02440">
    <property type="entry name" value="AdoMet_MTases"/>
    <property type="match status" value="1"/>
</dbReference>
<sequence length="199" mass="24070">MKGKDYDKILRIKTEGEQAGFNSSLHYHRYEPTPYEYLKVFFEEYQLQRDDRLVDFGCGKGRMQFLLHHLFQLTSVGIEMNEVFYEDAERNKQSYFRSNKKQEDIQFLLCKAEEYAIDPADTIFYFFNPFSIKIFTKVINNILFSTEQYERSIKIILYYPSDEYIFLLDEHPSFVRETVFSIPSFPKESREKFVVYRLY</sequence>
<keyword evidence="1" id="KW-0808">Transferase</keyword>
<protein>
    <submittedName>
        <fullName evidence="1">SAM-dependent methyltransferase</fullName>
    </submittedName>
</protein>